<proteinExistence type="predicted"/>
<evidence type="ECO:0000313" key="2">
    <source>
        <dbReference type="EnsemblMetazoa" id="AFAF009050-PA"/>
    </source>
</evidence>
<name>A0A182QFC8_9DIPT</name>
<evidence type="ECO:0000256" key="1">
    <source>
        <dbReference type="SAM" id="MobiDB-lite"/>
    </source>
</evidence>
<reference evidence="3" key="1">
    <citation type="submission" date="2014-01" db="EMBL/GenBank/DDBJ databases">
        <title>The Genome Sequence of Anopheles farauti FAR1 (V2).</title>
        <authorList>
            <consortium name="The Broad Institute Genomics Platform"/>
            <person name="Neafsey D.E."/>
            <person name="Besansky N."/>
            <person name="Howell P."/>
            <person name="Walton C."/>
            <person name="Young S.K."/>
            <person name="Zeng Q."/>
            <person name="Gargeya S."/>
            <person name="Fitzgerald M."/>
            <person name="Haas B."/>
            <person name="Abouelleil A."/>
            <person name="Allen A.W."/>
            <person name="Alvarado L."/>
            <person name="Arachchi H.M."/>
            <person name="Berlin A.M."/>
            <person name="Chapman S.B."/>
            <person name="Gainer-Dewar J."/>
            <person name="Goldberg J."/>
            <person name="Griggs A."/>
            <person name="Gujja S."/>
            <person name="Hansen M."/>
            <person name="Howarth C."/>
            <person name="Imamovic A."/>
            <person name="Ireland A."/>
            <person name="Larimer J."/>
            <person name="McCowan C."/>
            <person name="Murphy C."/>
            <person name="Pearson M."/>
            <person name="Poon T.W."/>
            <person name="Priest M."/>
            <person name="Roberts A."/>
            <person name="Saif S."/>
            <person name="Shea T."/>
            <person name="Sisk P."/>
            <person name="Sykes S."/>
            <person name="Wortman J."/>
            <person name="Nusbaum C."/>
            <person name="Birren B."/>
        </authorList>
    </citation>
    <scope>NUCLEOTIDE SEQUENCE [LARGE SCALE GENOMIC DNA]</scope>
    <source>
        <strain evidence="3">FAR1</strain>
    </source>
</reference>
<dbReference type="AlphaFoldDB" id="A0A182QFC8"/>
<protein>
    <submittedName>
        <fullName evidence="2">Uncharacterized protein</fullName>
    </submittedName>
</protein>
<organism evidence="2 3">
    <name type="scientific">Anopheles farauti</name>
    <dbReference type="NCBI Taxonomy" id="69004"/>
    <lineage>
        <taxon>Eukaryota</taxon>
        <taxon>Metazoa</taxon>
        <taxon>Ecdysozoa</taxon>
        <taxon>Arthropoda</taxon>
        <taxon>Hexapoda</taxon>
        <taxon>Insecta</taxon>
        <taxon>Pterygota</taxon>
        <taxon>Neoptera</taxon>
        <taxon>Endopterygota</taxon>
        <taxon>Diptera</taxon>
        <taxon>Nematocera</taxon>
        <taxon>Culicoidea</taxon>
        <taxon>Culicidae</taxon>
        <taxon>Anophelinae</taxon>
        <taxon>Anopheles</taxon>
    </lineage>
</organism>
<dbReference type="VEuPathDB" id="VectorBase:AFAF009050"/>
<dbReference type="Proteomes" id="UP000075886">
    <property type="component" value="Unassembled WGS sequence"/>
</dbReference>
<sequence>MSSMRTQHVRLCSASVENSIHLLIGTSSSEIAEVLPDSSSTTGAAMEEMRAEPVVAEAPATEADSAEDAAAAAAAAAAPAETDHDRCRYERQQWRRYREHRYQYNLTAAQAIGRRASTALHTDAVQCATVSLLLLRVMVMMELAATHRHGGIALDDGGCGLFLARLAPETTGTNALIAVHAIEARSPVAARGGTAFVHVGTAILAGKTGATLTPIVVFEIRANATCVPMKPGTHWHLKWFSASTHVPPFRQGLPTQSSTFSSQRSPTNPSGQRHINIPLLAALLFSLPVTPISADNDDEDDEETDDNPAEDEEESDPPATWQVPPFAQ</sequence>
<keyword evidence="3" id="KW-1185">Reference proteome</keyword>
<reference evidence="2" key="2">
    <citation type="submission" date="2020-05" db="UniProtKB">
        <authorList>
            <consortium name="EnsemblMetazoa"/>
        </authorList>
    </citation>
    <scope>IDENTIFICATION</scope>
    <source>
        <strain evidence="2">FAR1</strain>
    </source>
</reference>
<evidence type="ECO:0000313" key="3">
    <source>
        <dbReference type="Proteomes" id="UP000075886"/>
    </source>
</evidence>
<feature type="compositionally biased region" description="Acidic residues" evidence="1">
    <location>
        <begin position="295"/>
        <end position="316"/>
    </location>
</feature>
<feature type="compositionally biased region" description="Polar residues" evidence="1">
    <location>
        <begin position="253"/>
        <end position="273"/>
    </location>
</feature>
<feature type="region of interest" description="Disordered" evidence="1">
    <location>
        <begin position="250"/>
        <end position="273"/>
    </location>
</feature>
<accession>A0A182QFC8</accession>
<dbReference type="EMBL" id="AXCN02001866">
    <property type="status" value="NOT_ANNOTATED_CDS"/>
    <property type="molecule type" value="Genomic_DNA"/>
</dbReference>
<dbReference type="EnsemblMetazoa" id="AFAF009050-RA">
    <property type="protein sequence ID" value="AFAF009050-PA"/>
    <property type="gene ID" value="AFAF009050"/>
</dbReference>
<feature type="region of interest" description="Disordered" evidence="1">
    <location>
        <begin position="291"/>
        <end position="328"/>
    </location>
</feature>